<gene>
    <name evidence="2" type="ORF">ANCCAN_05568</name>
</gene>
<feature type="region of interest" description="Disordered" evidence="1">
    <location>
        <begin position="200"/>
        <end position="225"/>
    </location>
</feature>
<accession>A0A368GZJ5</accession>
<reference evidence="2 3" key="1">
    <citation type="submission" date="2014-10" db="EMBL/GenBank/DDBJ databases">
        <title>Draft genome of the hookworm Ancylostoma caninum.</title>
        <authorList>
            <person name="Mitreva M."/>
        </authorList>
    </citation>
    <scope>NUCLEOTIDE SEQUENCE [LARGE SCALE GENOMIC DNA]</scope>
    <source>
        <strain evidence="2 3">Baltimore</strain>
    </source>
</reference>
<evidence type="ECO:0000256" key="1">
    <source>
        <dbReference type="SAM" id="MobiDB-lite"/>
    </source>
</evidence>
<dbReference type="AlphaFoldDB" id="A0A368GZJ5"/>
<evidence type="ECO:0000313" key="2">
    <source>
        <dbReference type="EMBL" id="RCN48420.1"/>
    </source>
</evidence>
<keyword evidence="3" id="KW-1185">Reference proteome</keyword>
<dbReference type="EMBL" id="JOJR01000047">
    <property type="protein sequence ID" value="RCN48420.1"/>
    <property type="molecule type" value="Genomic_DNA"/>
</dbReference>
<feature type="region of interest" description="Disordered" evidence="1">
    <location>
        <begin position="124"/>
        <end position="150"/>
    </location>
</feature>
<evidence type="ECO:0000313" key="3">
    <source>
        <dbReference type="Proteomes" id="UP000252519"/>
    </source>
</evidence>
<dbReference type="Proteomes" id="UP000252519">
    <property type="component" value="Unassembled WGS sequence"/>
</dbReference>
<protein>
    <submittedName>
        <fullName evidence="2">Uncharacterized protein</fullName>
    </submittedName>
</protein>
<comment type="caution">
    <text evidence="2">The sequence shown here is derived from an EMBL/GenBank/DDBJ whole genome shotgun (WGS) entry which is preliminary data.</text>
</comment>
<organism evidence="2 3">
    <name type="scientific">Ancylostoma caninum</name>
    <name type="common">Dog hookworm</name>
    <dbReference type="NCBI Taxonomy" id="29170"/>
    <lineage>
        <taxon>Eukaryota</taxon>
        <taxon>Metazoa</taxon>
        <taxon>Ecdysozoa</taxon>
        <taxon>Nematoda</taxon>
        <taxon>Chromadorea</taxon>
        <taxon>Rhabditida</taxon>
        <taxon>Rhabditina</taxon>
        <taxon>Rhabditomorpha</taxon>
        <taxon>Strongyloidea</taxon>
        <taxon>Ancylostomatidae</taxon>
        <taxon>Ancylostomatinae</taxon>
        <taxon>Ancylostoma</taxon>
    </lineage>
</organism>
<name>A0A368GZJ5_ANCCA</name>
<dbReference type="OrthoDB" id="5828827at2759"/>
<sequence>MSIFYSRETSETPFRFRYQWVSSALRSYDDSVEVSPTVSSTVKRIAPAPPVSWSPSAQNDVPRKSLSAKYIEEKSKILSPESREKPYGDEFTDLKPAPQRNFEIEQNQRKVPSPNYETFAGLAGESMSLPKLKNTETSSSESEDEELPVCGRTAPSDLETVLIAGDGNPVRHSLLSLVMEEDIPALMEAMSERFTCEFEDLDESRPSTSSILHPPETRKERRKARQVSSIRFEETSPKVYTYLDELSAIDKNKWVEGVHVDYETYQNIIASEVEEYKKSMAELQKWKESIAAQAAEVGLTHEDEDYGVGVNARFDYPSTHNDNSTMCV</sequence>
<proteinExistence type="predicted"/>